<accession>A0A402CMR8</accession>
<sequence>MIHNQPFTASVLGRNRSATPASWRSDGRRACIPNFQSTKVASQQRFKVPRYCRVQRDGNLDAESDSVGLGSEPASMQGAHTHRTSSFHQPRNPPNLVEWNPGSR</sequence>
<evidence type="ECO:0000313" key="3">
    <source>
        <dbReference type="Proteomes" id="UP000287519"/>
    </source>
</evidence>
<reference evidence="2 3" key="1">
    <citation type="submission" date="2018-11" db="EMBL/GenBank/DDBJ databases">
        <title>Microbial catabolism of amino acid.</title>
        <authorList>
            <person name="Hibi M."/>
            <person name="Ogawa J."/>
        </authorList>
    </citation>
    <scope>NUCLEOTIDE SEQUENCE [LARGE SCALE GENOMIC DNA]</scope>
    <source>
        <strain evidence="2 3">C31-06</strain>
    </source>
</reference>
<proteinExistence type="predicted"/>
<feature type="region of interest" description="Disordered" evidence="1">
    <location>
        <begin position="1"/>
        <end position="27"/>
    </location>
</feature>
<feature type="region of interest" description="Disordered" evidence="1">
    <location>
        <begin position="57"/>
        <end position="104"/>
    </location>
</feature>
<dbReference type="Proteomes" id="UP000287519">
    <property type="component" value="Unassembled WGS sequence"/>
</dbReference>
<keyword evidence="3" id="KW-1185">Reference proteome</keyword>
<name>A0A402CMR8_RHOWR</name>
<dbReference type="EMBL" id="BHYM01000141">
    <property type="protein sequence ID" value="GCE45036.1"/>
    <property type="molecule type" value="Genomic_DNA"/>
</dbReference>
<organism evidence="2 3">
    <name type="scientific">Rhodococcus wratislaviensis</name>
    <name type="common">Tsukamurella wratislaviensis</name>
    <dbReference type="NCBI Taxonomy" id="44752"/>
    <lineage>
        <taxon>Bacteria</taxon>
        <taxon>Bacillati</taxon>
        <taxon>Actinomycetota</taxon>
        <taxon>Actinomycetes</taxon>
        <taxon>Mycobacteriales</taxon>
        <taxon>Nocardiaceae</taxon>
        <taxon>Rhodococcus</taxon>
    </lineage>
</organism>
<comment type="caution">
    <text evidence="2">The sequence shown here is derived from an EMBL/GenBank/DDBJ whole genome shotgun (WGS) entry which is preliminary data.</text>
</comment>
<dbReference type="AlphaFoldDB" id="A0A402CMR8"/>
<protein>
    <submittedName>
        <fullName evidence="2">Uncharacterized protein</fullName>
    </submittedName>
</protein>
<evidence type="ECO:0000256" key="1">
    <source>
        <dbReference type="SAM" id="MobiDB-lite"/>
    </source>
</evidence>
<gene>
    <name evidence="2" type="ORF">Rhow_001051</name>
</gene>
<evidence type="ECO:0000313" key="2">
    <source>
        <dbReference type="EMBL" id="GCE45036.1"/>
    </source>
</evidence>